<evidence type="ECO:0000313" key="3">
    <source>
        <dbReference type="Proteomes" id="UP000762676"/>
    </source>
</evidence>
<gene>
    <name evidence="2" type="ORF">ElyMa_006547200</name>
</gene>
<accession>A0AAV4I8D7</accession>
<comment type="caution">
    <text evidence="2">The sequence shown here is derived from an EMBL/GenBank/DDBJ whole genome shotgun (WGS) entry which is preliminary data.</text>
</comment>
<dbReference type="Proteomes" id="UP000762676">
    <property type="component" value="Unassembled WGS sequence"/>
</dbReference>
<protein>
    <submittedName>
        <fullName evidence="2">Uncharacterized protein</fullName>
    </submittedName>
</protein>
<keyword evidence="3" id="KW-1185">Reference proteome</keyword>
<evidence type="ECO:0000256" key="1">
    <source>
        <dbReference type="SAM" id="Phobius"/>
    </source>
</evidence>
<organism evidence="2 3">
    <name type="scientific">Elysia marginata</name>
    <dbReference type="NCBI Taxonomy" id="1093978"/>
    <lineage>
        <taxon>Eukaryota</taxon>
        <taxon>Metazoa</taxon>
        <taxon>Spiralia</taxon>
        <taxon>Lophotrochozoa</taxon>
        <taxon>Mollusca</taxon>
        <taxon>Gastropoda</taxon>
        <taxon>Heterobranchia</taxon>
        <taxon>Euthyneura</taxon>
        <taxon>Panpulmonata</taxon>
        <taxon>Sacoglossa</taxon>
        <taxon>Placobranchoidea</taxon>
        <taxon>Plakobranchidae</taxon>
        <taxon>Elysia</taxon>
    </lineage>
</organism>
<keyword evidence="1" id="KW-0812">Transmembrane</keyword>
<name>A0AAV4I8D7_9GAST</name>
<evidence type="ECO:0000313" key="2">
    <source>
        <dbReference type="EMBL" id="GFS06557.1"/>
    </source>
</evidence>
<feature type="transmembrane region" description="Helical" evidence="1">
    <location>
        <begin position="21"/>
        <end position="41"/>
    </location>
</feature>
<dbReference type="EMBL" id="BMAT01013151">
    <property type="protein sequence ID" value="GFS06557.1"/>
    <property type="molecule type" value="Genomic_DNA"/>
</dbReference>
<feature type="transmembrane region" description="Helical" evidence="1">
    <location>
        <begin position="47"/>
        <end position="68"/>
    </location>
</feature>
<reference evidence="2 3" key="1">
    <citation type="journal article" date="2021" name="Elife">
        <title>Chloroplast acquisition without the gene transfer in kleptoplastic sea slugs, Plakobranchus ocellatus.</title>
        <authorList>
            <person name="Maeda T."/>
            <person name="Takahashi S."/>
            <person name="Yoshida T."/>
            <person name="Shimamura S."/>
            <person name="Takaki Y."/>
            <person name="Nagai Y."/>
            <person name="Toyoda A."/>
            <person name="Suzuki Y."/>
            <person name="Arimoto A."/>
            <person name="Ishii H."/>
            <person name="Satoh N."/>
            <person name="Nishiyama T."/>
            <person name="Hasebe M."/>
            <person name="Maruyama T."/>
            <person name="Minagawa J."/>
            <person name="Obokata J."/>
            <person name="Shigenobu S."/>
        </authorList>
    </citation>
    <scope>NUCLEOTIDE SEQUENCE [LARGE SCALE GENOMIC DNA]</scope>
</reference>
<keyword evidence="1" id="KW-1133">Transmembrane helix</keyword>
<keyword evidence="1" id="KW-0472">Membrane</keyword>
<dbReference type="AlphaFoldDB" id="A0AAV4I8D7"/>
<sequence length="106" mass="11435">MVLTYTYLFVREIFIPHKEQISYVVVAAAVVVVVVVVVVVAVVVVKLVVVVVVTLVVVVVVVTLVPIIDIRIALSSSQWLNGFSFSDSGQHMGTASCARLAKIEPE</sequence>
<proteinExistence type="predicted"/>